<accession>A0ABR9W2W9</accession>
<evidence type="ECO:0000313" key="2">
    <source>
        <dbReference type="Proteomes" id="UP000644727"/>
    </source>
</evidence>
<sequence>MRTTLDLDDRLLAAARARARRDGTSLGAAVSKLGLSGLDAERREAPAPVMAGIVMLPVDPQHTITTADVDDALDDD</sequence>
<proteinExistence type="predicted"/>
<comment type="caution">
    <text evidence="1">The sequence shown here is derived from an EMBL/GenBank/DDBJ whole genome shotgun (WGS) entry which is preliminary data.</text>
</comment>
<organism evidence="1 2">
    <name type="scientific">Brachybacterium epidermidis</name>
    <dbReference type="NCBI Taxonomy" id="2781983"/>
    <lineage>
        <taxon>Bacteria</taxon>
        <taxon>Bacillati</taxon>
        <taxon>Actinomycetota</taxon>
        <taxon>Actinomycetes</taxon>
        <taxon>Micrococcales</taxon>
        <taxon>Dermabacteraceae</taxon>
        <taxon>Brachybacterium</taxon>
    </lineage>
</organism>
<keyword evidence="2" id="KW-1185">Reference proteome</keyword>
<reference evidence="1 2" key="1">
    <citation type="submission" date="2020-10" db="EMBL/GenBank/DDBJ databases">
        <title>Draft genome and description of Brachybacterium epidermidis sp nov.</title>
        <authorList>
            <person name="Boxberger M."/>
            <person name="La Scola B."/>
        </authorList>
    </citation>
    <scope>NUCLEOTIDE SEQUENCE [LARGE SCALE GENOMIC DNA]</scope>
    <source>
        <strain evidence="1 2">Marseille-Q2903</strain>
    </source>
</reference>
<protein>
    <recommendedName>
        <fullName evidence="3">Antitoxin</fullName>
    </recommendedName>
</protein>
<dbReference type="RefSeq" id="WP_193866524.1">
    <property type="nucleotide sequence ID" value="NZ_JADEYR010000014.1"/>
</dbReference>
<dbReference type="EMBL" id="JADEYR010000014">
    <property type="protein sequence ID" value="MBE9404782.1"/>
    <property type="molecule type" value="Genomic_DNA"/>
</dbReference>
<evidence type="ECO:0008006" key="3">
    <source>
        <dbReference type="Google" id="ProtNLM"/>
    </source>
</evidence>
<name>A0ABR9W2W9_9MICO</name>
<evidence type="ECO:0000313" key="1">
    <source>
        <dbReference type="EMBL" id="MBE9404782.1"/>
    </source>
</evidence>
<dbReference type="Proteomes" id="UP000644727">
    <property type="component" value="Unassembled WGS sequence"/>
</dbReference>
<gene>
    <name evidence="1" type="ORF">IOE58_11520</name>
</gene>